<dbReference type="PANTHER" id="PTHR38441">
    <property type="entry name" value="INTEGRAL MEMBRANE PROTEIN-RELATED"/>
    <property type="match status" value="1"/>
</dbReference>
<reference evidence="3" key="1">
    <citation type="journal article" date="2019" name="Int. J. Syst. Evol. Microbiol.">
        <title>The Global Catalogue of Microorganisms (GCM) 10K type strain sequencing project: providing services to taxonomists for standard genome sequencing and annotation.</title>
        <authorList>
            <consortium name="The Broad Institute Genomics Platform"/>
            <consortium name="The Broad Institute Genome Sequencing Center for Infectious Disease"/>
            <person name="Wu L."/>
            <person name="Ma J."/>
        </authorList>
    </citation>
    <scope>NUCLEOTIDE SEQUENCE [LARGE SCALE GENOMIC DNA]</scope>
    <source>
        <strain evidence="3">KACC 11299</strain>
    </source>
</reference>
<proteinExistence type="predicted"/>
<dbReference type="Pfam" id="PF04341">
    <property type="entry name" value="DUF485"/>
    <property type="match status" value="1"/>
</dbReference>
<keyword evidence="1" id="KW-0472">Membrane</keyword>
<evidence type="ECO:0000313" key="3">
    <source>
        <dbReference type="Proteomes" id="UP001596071"/>
    </source>
</evidence>
<keyword evidence="3" id="KW-1185">Reference proteome</keyword>
<accession>A0ABW0TUW5</accession>
<dbReference type="RefSeq" id="WP_381443018.1">
    <property type="nucleotide sequence ID" value="NZ_JBHSNP010000010.1"/>
</dbReference>
<feature type="transmembrane region" description="Helical" evidence="1">
    <location>
        <begin position="81"/>
        <end position="100"/>
    </location>
</feature>
<feature type="transmembrane region" description="Helical" evidence="1">
    <location>
        <begin position="49"/>
        <end position="69"/>
    </location>
</feature>
<comment type="caution">
    <text evidence="2">The sequence shown here is derived from an EMBL/GenBank/DDBJ whole genome shotgun (WGS) entry which is preliminary data.</text>
</comment>
<evidence type="ECO:0000256" key="1">
    <source>
        <dbReference type="SAM" id="Phobius"/>
    </source>
</evidence>
<evidence type="ECO:0000313" key="2">
    <source>
        <dbReference type="EMBL" id="MFC5602811.1"/>
    </source>
</evidence>
<dbReference type="PANTHER" id="PTHR38441:SF1">
    <property type="entry name" value="MEMBRANE PROTEIN"/>
    <property type="match status" value="1"/>
</dbReference>
<gene>
    <name evidence="2" type="ORF">ACFPTP_06225</name>
</gene>
<keyword evidence="1" id="KW-1133">Transmembrane helix</keyword>
<sequence>MTVKMKKADLPVERGFTQKTDGLLDYERLIETEEFKQLVKKKKHFFRPYVIAFFAIYLMLPILTGYTSILEARAIGYMTWTWVYAFGMFVMVWVLTQIYVKKARDFDKDVEQLLEKHVRK</sequence>
<keyword evidence="1" id="KW-0812">Transmembrane</keyword>
<protein>
    <submittedName>
        <fullName evidence="2">DUF485 domain-containing protein</fullName>
    </submittedName>
</protein>
<name>A0ABW0TUW5_9BACL</name>
<dbReference type="EMBL" id="JBHSNP010000010">
    <property type="protein sequence ID" value="MFC5602811.1"/>
    <property type="molecule type" value="Genomic_DNA"/>
</dbReference>
<organism evidence="2 3">
    <name type="scientific">Sporosarcina koreensis</name>
    <dbReference type="NCBI Taxonomy" id="334735"/>
    <lineage>
        <taxon>Bacteria</taxon>
        <taxon>Bacillati</taxon>
        <taxon>Bacillota</taxon>
        <taxon>Bacilli</taxon>
        <taxon>Bacillales</taxon>
        <taxon>Caryophanaceae</taxon>
        <taxon>Sporosarcina</taxon>
    </lineage>
</organism>
<dbReference type="Proteomes" id="UP001596071">
    <property type="component" value="Unassembled WGS sequence"/>
</dbReference>
<dbReference type="InterPro" id="IPR007436">
    <property type="entry name" value="DUF485"/>
</dbReference>